<keyword evidence="2" id="KW-1003">Cell membrane</keyword>
<proteinExistence type="predicted"/>
<dbReference type="KEGG" id="egd:GS424_016460"/>
<organism evidence="7 8">
    <name type="scientific">Eggerthella guodeyinii</name>
    <dbReference type="NCBI Taxonomy" id="2690837"/>
    <lineage>
        <taxon>Bacteria</taxon>
        <taxon>Bacillati</taxon>
        <taxon>Actinomycetota</taxon>
        <taxon>Coriobacteriia</taxon>
        <taxon>Eggerthellales</taxon>
        <taxon>Eggerthellaceae</taxon>
        <taxon>Eggerthella</taxon>
    </lineage>
</organism>
<evidence type="ECO:0000256" key="1">
    <source>
        <dbReference type="ARBA" id="ARBA00004651"/>
    </source>
</evidence>
<dbReference type="EMBL" id="CP063310">
    <property type="protein sequence ID" value="QOS68062.1"/>
    <property type="molecule type" value="Genomic_DNA"/>
</dbReference>
<dbReference type="RefSeq" id="WP_160941043.1">
    <property type="nucleotide sequence ID" value="NZ_CP063310.1"/>
</dbReference>
<evidence type="ECO:0000256" key="2">
    <source>
        <dbReference type="ARBA" id="ARBA00022475"/>
    </source>
</evidence>
<name>A0A6L7INM4_9ACTN</name>
<dbReference type="InterPro" id="IPR018461">
    <property type="entry name" value="Na/H_Antiport_NhaC-like_C"/>
</dbReference>
<feature type="domain" description="Na+/H+ antiporter NhaC-like C-terminal" evidence="6">
    <location>
        <begin position="175"/>
        <end position="447"/>
    </location>
</feature>
<accession>A0A6L7INM4</accession>
<evidence type="ECO:0000256" key="3">
    <source>
        <dbReference type="ARBA" id="ARBA00022692"/>
    </source>
</evidence>
<dbReference type="GO" id="GO:0005886">
    <property type="term" value="C:plasma membrane"/>
    <property type="evidence" value="ECO:0007669"/>
    <property type="project" value="UniProtKB-SubCell"/>
</dbReference>
<dbReference type="PANTHER" id="PTHR43478:SF1">
    <property type="entry name" value="NA+_H+ ANTIPORTER NHAC-LIKE C-TERMINAL DOMAIN-CONTAINING PROTEIN"/>
    <property type="match status" value="1"/>
</dbReference>
<keyword evidence="5" id="KW-0472">Membrane</keyword>
<keyword evidence="3" id="KW-0812">Transmembrane</keyword>
<gene>
    <name evidence="7" type="ORF">GS424_016460</name>
</gene>
<evidence type="ECO:0000313" key="8">
    <source>
        <dbReference type="Proteomes" id="UP000478463"/>
    </source>
</evidence>
<protein>
    <recommendedName>
        <fullName evidence="6">Na+/H+ antiporter NhaC-like C-terminal domain-containing protein</fullName>
    </recommendedName>
</protein>
<dbReference type="Pfam" id="PF03553">
    <property type="entry name" value="Na_H_antiporter"/>
    <property type="match status" value="1"/>
</dbReference>
<reference evidence="7 8" key="1">
    <citation type="submission" date="2020-10" db="EMBL/GenBank/DDBJ databases">
        <title>Eggerthella sp. nov., isolated from human feces.</title>
        <authorList>
            <person name="Yajun G."/>
        </authorList>
    </citation>
    <scope>NUCLEOTIDE SEQUENCE [LARGE SCALE GENOMIC DNA]</scope>
    <source>
        <strain evidence="7 8">HF-1101</strain>
    </source>
</reference>
<sequence length="450" mass="48354">MFVVSLIPIIVAFAGVMISKRAFESCIAGIITAVIIYAAQTGDWNIPLLFYNFLAETSSEPGNMWVIVFTLSIGAVTQILTDAGATAAFSNWVTKRFANNEKKSMLSIVVLGILVYADEFLKAAVLDSYGKTIGRKNRIPAEVVGMLVVALCIPLVAFTPMATWSVYFSQLMVSSGFAANGMMDFVTQVMPIMVFPIILTAIIVLFSLGIMPAFGTVKHAIAKKREGSYDFSCYEDQGLLDNAALKARPLDFVTPLIVLLAVGIALDGDLAIACLVAIAFEMVWFTARRVMTFAEFMDSFWKGMFGVFKPTVYLMVGFTLTTILKLIGFPELVQAVAGFMVPGAALAFFFVAAAAIGTLTGMFWPTTALFMAACLPVTDSMGISPFVLSAVLFSAATFGSVLSPRGALVMFIGEELGSNAVDLTRSLRPYALIAGGLTLLFYLVLGFVVV</sequence>
<dbReference type="Proteomes" id="UP000478463">
    <property type="component" value="Chromosome"/>
</dbReference>
<evidence type="ECO:0000256" key="4">
    <source>
        <dbReference type="ARBA" id="ARBA00022989"/>
    </source>
</evidence>
<keyword evidence="4" id="KW-1133">Transmembrane helix</keyword>
<comment type="subcellular location">
    <subcellularLocation>
        <location evidence="1">Cell membrane</location>
        <topology evidence="1">Multi-pass membrane protein</topology>
    </subcellularLocation>
</comment>
<dbReference type="AlphaFoldDB" id="A0A6L7INM4"/>
<dbReference type="PANTHER" id="PTHR43478">
    <property type="entry name" value="NA+/H+ ANTIPORTER-RELATED"/>
    <property type="match status" value="1"/>
</dbReference>
<evidence type="ECO:0000313" key="7">
    <source>
        <dbReference type="EMBL" id="QOS68062.1"/>
    </source>
</evidence>
<evidence type="ECO:0000256" key="5">
    <source>
        <dbReference type="ARBA" id="ARBA00023136"/>
    </source>
</evidence>
<evidence type="ECO:0000259" key="6">
    <source>
        <dbReference type="Pfam" id="PF03553"/>
    </source>
</evidence>